<dbReference type="GO" id="GO:0005886">
    <property type="term" value="C:plasma membrane"/>
    <property type="evidence" value="ECO:0007669"/>
    <property type="project" value="UniProtKB-SubCell"/>
</dbReference>
<keyword evidence="3" id="KW-1003">Cell membrane</keyword>
<evidence type="ECO:0000256" key="2">
    <source>
        <dbReference type="ARBA" id="ARBA00022448"/>
    </source>
</evidence>
<evidence type="ECO:0000256" key="1">
    <source>
        <dbReference type="ARBA" id="ARBA00004651"/>
    </source>
</evidence>
<feature type="transmembrane region" description="Helical" evidence="8">
    <location>
        <begin position="393"/>
        <end position="414"/>
    </location>
</feature>
<gene>
    <name evidence="9" type="ORF">DLJ54_00865</name>
</gene>
<evidence type="ECO:0000256" key="4">
    <source>
        <dbReference type="ARBA" id="ARBA00022692"/>
    </source>
</evidence>
<evidence type="ECO:0000313" key="10">
    <source>
        <dbReference type="Proteomes" id="UP000251577"/>
    </source>
</evidence>
<dbReference type="PANTHER" id="PTHR32024:SF1">
    <property type="entry name" value="KTR SYSTEM POTASSIUM UPTAKE PROTEIN B"/>
    <property type="match status" value="1"/>
</dbReference>
<feature type="transmembrane region" description="Helical" evidence="8">
    <location>
        <begin position="168"/>
        <end position="193"/>
    </location>
</feature>
<feature type="transmembrane region" description="Helical" evidence="8">
    <location>
        <begin position="106"/>
        <end position="126"/>
    </location>
</feature>
<dbReference type="PANTHER" id="PTHR32024">
    <property type="entry name" value="TRK SYSTEM POTASSIUM UPTAKE PROTEIN TRKG-RELATED"/>
    <property type="match status" value="1"/>
</dbReference>
<dbReference type="GO" id="GO:0008324">
    <property type="term" value="F:monoatomic cation transmembrane transporter activity"/>
    <property type="evidence" value="ECO:0007669"/>
    <property type="project" value="InterPro"/>
</dbReference>
<dbReference type="Proteomes" id="UP000251577">
    <property type="component" value="Unassembled WGS sequence"/>
</dbReference>
<dbReference type="GO" id="GO:0030001">
    <property type="term" value="P:metal ion transport"/>
    <property type="evidence" value="ECO:0007669"/>
    <property type="project" value="UniProtKB-ARBA"/>
</dbReference>
<dbReference type="AlphaFoldDB" id="A0A364V8Q5"/>
<organism evidence="9 10">
    <name type="scientific">Corynebacterium heidelbergense</name>
    <dbReference type="NCBI Taxonomy" id="2055947"/>
    <lineage>
        <taxon>Bacteria</taxon>
        <taxon>Bacillati</taxon>
        <taxon>Actinomycetota</taxon>
        <taxon>Actinomycetes</taxon>
        <taxon>Mycobacteriales</taxon>
        <taxon>Corynebacteriaceae</taxon>
        <taxon>Corynebacterium</taxon>
    </lineage>
</organism>
<evidence type="ECO:0000256" key="5">
    <source>
        <dbReference type="ARBA" id="ARBA00022989"/>
    </source>
</evidence>
<feature type="transmembrane region" description="Helical" evidence="8">
    <location>
        <begin position="138"/>
        <end position="156"/>
    </location>
</feature>
<feature type="transmembrane region" description="Helical" evidence="8">
    <location>
        <begin position="24"/>
        <end position="40"/>
    </location>
</feature>
<keyword evidence="10" id="KW-1185">Reference proteome</keyword>
<sequence length="432" mass="45728">MVGALLLSLPVASASGEATPFFHSMFTATSAVCVTGLVVVDTGTHWSTFGQVIIVLLIQLGGFGIMSLTSLAGMLLTGKLGLRQQMNAAAEGRSGNIGNVRRTISATLRLTATVEFIVAVILVIRFRQEYGMSLGRAMWEGLFHAVSAFNNAGFGLRSDSLVPYVGDAWIIIPLAGALIIGGLGFPVLAELVIKVKRSWRFRRVGGHPMRLSVTSRITLWCTAFLIVVGSVAVGLAEWTHAMQGLPVHTKVLAAFFQGVSPRTAGFNSLDYAELHPATLIITDMLMFVGGGSAGTAGGVKITTVAIMLAAAFAEFRGDNATTIGGRRIEDTVVRQAMTVAAAGVILVVFSVVAVEIMDVQFTSDQIMFEVISAFGTVGLSTGITAQLTAGSQAVLMMLMFLGRVGPITLVTALASRNRKRRYDLPSERPFIG</sequence>
<evidence type="ECO:0000256" key="7">
    <source>
        <dbReference type="ARBA" id="ARBA00023136"/>
    </source>
</evidence>
<dbReference type="EMBL" id="QHCV01000005">
    <property type="protein sequence ID" value="RAV32994.1"/>
    <property type="molecule type" value="Genomic_DNA"/>
</dbReference>
<evidence type="ECO:0000313" key="9">
    <source>
        <dbReference type="EMBL" id="RAV32994.1"/>
    </source>
</evidence>
<dbReference type="InterPro" id="IPR003445">
    <property type="entry name" value="Cat_transpt"/>
</dbReference>
<keyword evidence="6" id="KW-0406">Ion transport</keyword>
<evidence type="ECO:0000256" key="3">
    <source>
        <dbReference type="ARBA" id="ARBA00022475"/>
    </source>
</evidence>
<proteinExistence type="predicted"/>
<evidence type="ECO:0000256" key="6">
    <source>
        <dbReference type="ARBA" id="ARBA00023065"/>
    </source>
</evidence>
<accession>A0A364V8Q5</accession>
<feature type="transmembrane region" description="Helical" evidence="8">
    <location>
        <begin position="336"/>
        <end position="354"/>
    </location>
</feature>
<feature type="transmembrane region" description="Helical" evidence="8">
    <location>
        <begin position="52"/>
        <end position="76"/>
    </location>
</feature>
<keyword evidence="7 8" id="KW-0472">Membrane</keyword>
<keyword evidence="2" id="KW-0813">Transport</keyword>
<feature type="transmembrane region" description="Helical" evidence="8">
    <location>
        <begin position="217"/>
        <end position="236"/>
    </location>
</feature>
<keyword evidence="4 8" id="KW-0812">Transmembrane</keyword>
<protein>
    <submittedName>
        <fullName evidence="9">ATPase</fullName>
    </submittedName>
</protein>
<dbReference type="Pfam" id="PF02386">
    <property type="entry name" value="TrkH"/>
    <property type="match status" value="1"/>
</dbReference>
<reference evidence="9 10" key="1">
    <citation type="journal article" date="2018" name="Syst. Appl. Microbiol.">
        <title>Corynebacterium heidelbergense sp. nov., isolated from the preen glands of Egyptian geese (Alopochen aegyptiacus).</title>
        <authorList>
            <person name="Braun M.S."/>
            <person name="Wang E."/>
            <person name="Zimmermann S."/>
            <person name="Wink M."/>
        </authorList>
    </citation>
    <scope>NUCLEOTIDE SEQUENCE [LARGE SCALE GENOMIC DNA]</scope>
    <source>
        <strain evidence="9 10">647</strain>
    </source>
</reference>
<keyword evidence="5 8" id="KW-1133">Transmembrane helix</keyword>
<comment type="subcellular location">
    <subcellularLocation>
        <location evidence="1">Cell membrane</location>
        <topology evidence="1">Multi-pass membrane protein</topology>
    </subcellularLocation>
</comment>
<name>A0A364V8Q5_9CORY</name>
<comment type="caution">
    <text evidence="9">The sequence shown here is derived from an EMBL/GenBank/DDBJ whole genome shotgun (WGS) entry which is preliminary data.</text>
</comment>
<evidence type="ECO:0000256" key="8">
    <source>
        <dbReference type="SAM" id="Phobius"/>
    </source>
</evidence>